<dbReference type="STRING" id="74557.A0A1V9YND2"/>
<proteinExistence type="inferred from homology"/>
<dbReference type="SMART" id="SM00631">
    <property type="entry name" value="Zn_pept"/>
    <property type="match status" value="1"/>
</dbReference>
<dbReference type="CDD" id="cd03859">
    <property type="entry name" value="M14_CPT"/>
    <property type="match status" value="1"/>
</dbReference>
<dbReference type="PANTHER" id="PTHR11705">
    <property type="entry name" value="PROTEASE FAMILY M14 CARBOXYPEPTIDASE A,B"/>
    <property type="match status" value="1"/>
</dbReference>
<name>A0A1V9YND2_9STRA</name>
<dbReference type="SUPFAM" id="SSF49899">
    <property type="entry name" value="Concanavalin A-like lectins/glucanases"/>
    <property type="match status" value="1"/>
</dbReference>
<feature type="domain" description="Peptidase M14" evidence="5">
    <location>
        <begin position="226"/>
        <end position="543"/>
    </location>
</feature>
<dbReference type="InterPro" id="IPR000757">
    <property type="entry name" value="Beta-glucanase-like"/>
</dbReference>
<evidence type="ECO:0000313" key="7">
    <source>
        <dbReference type="Proteomes" id="UP000243217"/>
    </source>
</evidence>
<dbReference type="InterPro" id="IPR013320">
    <property type="entry name" value="ConA-like_dom_sf"/>
</dbReference>
<dbReference type="GO" id="GO:0005975">
    <property type="term" value="P:carbohydrate metabolic process"/>
    <property type="evidence" value="ECO:0007669"/>
    <property type="project" value="InterPro"/>
</dbReference>
<keyword evidence="7" id="KW-1185">Reference proteome</keyword>
<dbReference type="GO" id="GO:0008270">
    <property type="term" value="F:zinc ion binding"/>
    <property type="evidence" value="ECO:0007669"/>
    <property type="project" value="InterPro"/>
</dbReference>
<dbReference type="Gene3D" id="3.40.630.10">
    <property type="entry name" value="Zn peptidases"/>
    <property type="match status" value="1"/>
</dbReference>
<dbReference type="PROSITE" id="PS52035">
    <property type="entry name" value="PEPTIDASE_M14"/>
    <property type="match status" value="1"/>
</dbReference>
<evidence type="ECO:0000313" key="6">
    <source>
        <dbReference type="EMBL" id="OQR87200.1"/>
    </source>
</evidence>
<organism evidence="6 7">
    <name type="scientific">Thraustotheca clavata</name>
    <dbReference type="NCBI Taxonomy" id="74557"/>
    <lineage>
        <taxon>Eukaryota</taxon>
        <taxon>Sar</taxon>
        <taxon>Stramenopiles</taxon>
        <taxon>Oomycota</taxon>
        <taxon>Saprolegniomycetes</taxon>
        <taxon>Saprolegniales</taxon>
        <taxon>Achlyaceae</taxon>
        <taxon>Thraustotheca</taxon>
    </lineage>
</organism>
<gene>
    <name evidence="6" type="ORF">THRCLA_10487</name>
</gene>
<dbReference type="SUPFAM" id="SSF53187">
    <property type="entry name" value="Zn-dependent exopeptidases"/>
    <property type="match status" value="1"/>
</dbReference>
<dbReference type="InterPro" id="IPR000834">
    <property type="entry name" value="Peptidase_M14"/>
</dbReference>
<evidence type="ECO:0000256" key="3">
    <source>
        <dbReference type="PROSITE-ProRule" id="PRU01379"/>
    </source>
</evidence>
<feature type="domain" description="GH16" evidence="4">
    <location>
        <begin position="1"/>
        <end position="195"/>
    </location>
</feature>
<dbReference type="EMBL" id="JNBS01003438">
    <property type="protein sequence ID" value="OQR87200.1"/>
    <property type="molecule type" value="Genomic_DNA"/>
</dbReference>
<protein>
    <submittedName>
        <fullName evidence="6">Uncharacterized protein</fullName>
    </submittedName>
</protein>
<feature type="non-terminal residue" evidence="6">
    <location>
        <position position="716"/>
    </location>
</feature>
<accession>A0A1V9YND2</accession>
<dbReference type="Gene3D" id="2.60.120.200">
    <property type="match status" value="1"/>
</dbReference>
<comment type="cofactor">
    <cofactor evidence="1">
        <name>Zn(2+)</name>
        <dbReference type="ChEBI" id="CHEBI:29105"/>
    </cofactor>
</comment>
<dbReference type="AlphaFoldDB" id="A0A1V9YND2"/>
<dbReference type="Pfam" id="PF00246">
    <property type="entry name" value="Peptidase_M14"/>
    <property type="match status" value="1"/>
</dbReference>
<dbReference type="PRINTS" id="PR00765">
    <property type="entry name" value="CRBOXYPTASEA"/>
</dbReference>
<dbReference type="PANTHER" id="PTHR11705:SF119">
    <property type="entry name" value="OS02G0119300 PROTEIN"/>
    <property type="match status" value="1"/>
</dbReference>
<reference evidence="6 7" key="1">
    <citation type="journal article" date="2014" name="Genome Biol. Evol.">
        <title>The secreted proteins of Achlya hypogyna and Thraustotheca clavata identify the ancestral oomycete secretome and reveal gene acquisitions by horizontal gene transfer.</title>
        <authorList>
            <person name="Misner I."/>
            <person name="Blouin N."/>
            <person name="Leonard G."/>
            <person name="Richards T.A."/>
            <person name="Lane C.E."/>
        </authorList>
    </citation>
    <scope>NUCLEOTIDE SEQUENCE [LARGE SCALE GENOMIC DNA]</scope>
    <source>
        <strain evidence="6 7">ATCC 34112</strain>
    </source>
</reference>
<dbReference type="Pfam" id="PF00722">
    <property type="entry name" value="Glyco_hydro_16"/>
    <property type="match status" value="1"/>
</dbReference>
<dbReference type="InterPro" id="IPR033810">
    <property type="entry name" value="Carboxypeptidase_T"/>
</dbReference>
<sequence>MRVLHEVTNSSDCVFKRTWRAKLSTDDTDKLTLSSAVNAGSTFVLPSANISTSGKLVVEAILPKGIGMRPIVKLVKEKEDIHREIVVFSGVGEQPDSLQIPGKESESHLHMKAFPCINDLTKDIHTYALTWDDGWFRWYLDGVFYLEQHRTSFFTMTSGYSFNVQIALEHANTTNTTIDSTMTIADISLFKQTSGLCTPITINPSDCSNYQTRAILPTAPRGSLYGSLAYKEILEYVESIPSRLKSYPHLHKQTIIGYSRQDRPIVALCLGQCHPTKGEPPQTLYTAMHHSREPMSMMNLVYFIEYLLLGFHQRDPGTVHMLLTRQFWFVLVVNPDGYVYNEENLVSLHKVNPGYSGQRKNRREAQCRIKEDWGVDLNRNYDICFNETAVAGSSTDECAEDYRGTAPFSEPETQAIKSFVENNTFTTALNYHSFGKYFNIPFACQPKGTPNDADMKIFTTLANEMTKYNRFDFGQSWKTSNLYSVNGETSDWMWNTYKIFAMSPETGPAFEFQDMEGFWPSKPELIHQICEELLYSNWHIARVAGPIFNVNFLGWENDEEYVSISLELSNLGLQYVHSAEVIGSVFINGSISSPVATVGLAGIHQDQPQVRTIVLDIPKASTSESSPLAVYIVVRDQHSCQLYRTSLGKKSDEFVLWDPLPLPRCGTCAEFGGSTGNATVNCDGLGDIMFVADTPILDDVTSVESYRVNGTTPDDF</sequence>
<dbReference type="GO" id="GO:0006508">
    <property type="term" value="P:proteolysis"/>
    <property type="evidence" value="ECO:0007669"/>
    <property type="project" value="InterPro"/>
</dbReference>
<evidence type="ECO:0000256" key="1">
    <source>
        <dbReference type="ARBA" id="ARBA00001947"/>
    </source>
</evidence>
<feature type="active site" description="Proton donor/acceptor" evidence="3">
    <location>
        <position position="505"/>
    </location>
</feature>
<dbReference type="GO" id="GO:0004553">
    <property type="term" value="F:hydrolase activity, hydrolyzing O-glycosyl compounds"/>
    <property type="evidence" value="ECO:0007669"/>
    <property type="project" value="InterPro"/>
</dbReference>
<dbReference type="GO" id="GO:0004181">
    <property type="term" value="F:metallocarboxypeptidase activity"/>
    <property type="evidence" value="ECO:0007669"/>
    <property type="project" value="InterPro"/>
</dbReference>
<evidence type="ECO:0000259" key="4">
    <source>
        <dbReference type="PROSITE" id="PS51762"/>
    </source>
</evidence>
<comment type="similarity">
    <text evidence="2 3">Belongs to the peptidase M14 family.</text>
</comment>
<dbReference type="OrthoDB" id="3626597at2759"/>
<dbReference type="Proteomes" id="UP000243217">
    <property type="component" value="Unassembled WGS sequence"/>
</dbReference>
<dbReference type="PROSITE" id="PS51762">
    <property type="entry name" value="GH16_2"/>
    <property type="match status" value="1"/>
</dbReference>
<evidence type="ECO:0000259" key="5">
    <source>
        <dbReference type="PROSITE" id="PS52035"/>
    </source>
</evidence>
<comment type="caution">
    <text evidence="6">The sequence shown here is derived from an EMBL/GenBank/DDBJ whole genome shotgun (WGS) entry which is preliminary data.</text>
</comment>
<dbReference type="GO" id="GO:0005615">
    <property type="term" value="C:extracellular space"/>
    <property type="evidence" value="ECO:0007669"/>
    <property type="project" value="TreeGrafter"/>
</dbReference>
<evidence type="ECO:0000256" key="2">
    <source>
        <dbReference type="ARBA" id="ARBA00005988"/>
    </source>
</evidence>